<dbReference type="InterPro" id="IPR056196">
    <property type="entry name" value="Mmc1_C"/>
</dbReference>
<sequence length="672" mass="73262">MLSQAFRRRTPRAAATVAVAACLTAGRSSVATAFHTLTVSQSTPRPPISQQLLQERRFLATVPIKATALSDVPPPAPTTTSTKGPGSELAESLTLLKQVAELQIAVGEQDAAWVGRVNADVAGPLRIAVVGERSAGTTALVNALLENPLQGSLDGPAGQIRKISYGPVDSRPSQNSAEVKVPAEWLLKNDVQIFELPGFDAVSPTQLEDVVYRSDLIIVVTSVHNRLTSPRESAFLKKFYSRGKTSLIVAVDGLEQNGADTIDVLEGVRERLQYYAPTTTAGKLPHVAVVPVHTQKARAAQKLLREKEPPARFAEEWSTSGMQDLKASIIARVDTPVDRAELKSRAAAFTATQALQRLADGQAAAEAALVQATRDLQSLIDRVVRTEKRLIKDFEQSDLAVVQDNVTSLSAAVREYFGKVKFYKLFWRVDFVADDLKAVMRSHNLLQAEYQMVYAVGKLNEGQYNLYERVQEHVAALATPAPGSPLANGGTPAKLFLEDLTRIQQVLAQKAPHSANVVAPGMQVDPFFLRNQVARFDASPHCDELQKKAEKLVRQNALFQSGLYASSLLAVHLGVPFAVMAPIAVAISAAALGWMRLRWVSLETRFWGNVSHAYKTLKENILGVYEKGFTRGVAEPLVSVIRLLEEAIETRRAEVARNRKAIETVLESANRP</sequence>
<dbReference type="AlphaFoldDB" id="A0A507EB02"/>
<keyword evidence="3" id="KW-0812">Transmembrane</keyword>
<dbReference type="PANTHER" id="PTHR38644">
    <property type="entry name" value="EXPRESSED PROTEIN"/>
    <property type="match status" value="1"/>
</dbReference>
<dbReference type="InterPro" id="IPR027417">
    <property type="entry name" value="P-loop_NTPase"/>
</dbReference>
<accession>A0A507EB02</accession>
<name>A0A507EB02_9FUNG</name>
<keyword evidence="3" id="KW-1133">Transmembrane helix</keyword>
<feature type="domain" description="Mmc1 C-terminal" evidence="4">
    <location>
        <begin position="408"/>
        <end position="611"/>
    </location>
</feature>
<keyword evidence="1" id="KW-0175">Coiled coil</keyword>
<reference evidence="5 6" key="1">
    <citation type="journal article" date="2019" name="Sci. Rep.">
        <title>Comparative genomics of chytrid fungi reveal insights into the obligate biotrophic and pathogenic lifestyle of Synchytrium endobioticum.</title>
        <authorList>
            <person name="van de Vossenberg B.T.L.H."/>
            <person name="Warris S."/>
            <person name="Nguyen H.D.T."/>
            <person name="van Gent-Pelzer M.P.E."/>
            <person name="Joly D.L."/>
            <person name="van de Geest H.C."/>
            <person name="Bonants P.J.M."/>
            <person name="Smith D.S."/>
            <person name="Levesque C.A."/>
            <person name="van der Lee T.A.J."/>
        </authorList>
    </citation>
    <scope>NUCLEOTIDE SEQUENCE [LARGE SCALE GENOMIC DNA]</scope>
    <source>
        <strain evidence="5 6">CBS 809.83</strain>
    </source>
</reference>
<organism evidence="5 6">
    <name type="scientific">Powellomyces hirtus</name>
    <dbReference type="NCBI Taxonomy" id="109895"/>
    <lineage>
        <taxon>Eukaryota</taxon>
        <taxon>Fungi</taxon>
        <taxon>Fungi incertae sedis</taxon>
        <taxon>Chytridiomycota</taxon>
        <taxon>Chytridiomycota incertae sedis</taxon>
        <taxon>Chytridiomycetes</taxon>
        <taxon>Spizellomycetales</taxon>
        <taxon>Powellomycetaceae</taxon>
        <taxon>Powellomyces</taxon>
    </lineage>
</organism>
<dbReference type="PANTHER" id="PTHR38644:SF1">
    <property type="entry name" value="EXPRESSED PROTEIN"/>
    <property type="match status" value="1"/>
</dbReference>
<proteinExistence type="predicted"/>
<dbReference type="Gene3D" id="3.40.50.300">
    <property type="entry name" value="P-loop containing nucleotide triphosphate hydrolases"/>
    <property type="match status" value="1"/>
</dbReference>
<evidence type="ECO:0000259" key="4">
    <source>
        <dbReference type="Pfam" id="PF23868"/>
    </source>
</evidence>
<keyword evidence="3" id="KW-0472">Membrane</keyword>
<evidence type="ECO:0000313" key="5">
    <source>
        <dbReference type="EMBL" id="TPX60527.1"/>
    </source>
</evidence>
<dbReference type="Pfam" id="PF23868">
    <property type="entry name" value="Mmc1_C"/>
    <property type="match status" value="1"/>
</dbReference>
<feature type="coiled-coil region" evidence="1">
    <location>
        <begin position="362"/>
        <end position="389"/>
    </location>
</feature>
<evidence type="ECO:0000313" key="6">
    <source>
        <dbReference type="Proteomes" id="UP000318582"/>
    </source>
</evidence>
<evidence type="ECO:0000256" key="1">
    <source>
        <dbReference type="SAM" id="Coils"/>
    </source>
</evidence>
<dbReference type="EMBL" id="QEAQ01000014">
    <property type="protein sequence ID" value="TPX60527.1"/>
    <property type="molecule type" value="Genomic_DNA"/>
</dbReference>
<keyword evidence="6" id="KW-1185">Reference proteome</keyword>
<gene>
    <name evidence="5" type="ORF">PhCBS80983_g01760</name>
</gene>
<feature type="transmembrane region" description="Helical" evidence="3">
    <location>
        <begin position="569"/>
        <end position="595"/>
    </location>
</feature>
<evidence type="ECO:0000256" key="2">
    <source>
        <dbReference type="SAM" id="MobiDB-lite"/>
    </source>
</evidence>
<feature type="region of interest" description="Disordered" evidence="2">
    <location>
        <begin position="69"/>
        <end position="88"/>
    </location>
</feature>
<protein>
    <recommendedName>
        <fullName evidence="4">Mmc1 C-terminal domain-containing protein</fullName>
    </recommendedName>
</protein>
<dbReference type="Proteomes" id="UP000318582">
    <property type="component" value="Unassembled WGS sequence"/>
</dbReference>
<dbReference type="SUPFAM" id="SSF52540">
    <property type="entry name" value="P-loop containing nucleoside triphosphate hydrolases"/>
    <property type="match status" value="1"/>
</dbReference>
<evidence type="ECO:0000256" key="3">
    <source>
        <dbReference type="SAM" id="Phobius"/>
    </source>
</evidence>
<comment type="caution">
    <text evidence="5">The sequence shown here is derived from an EMBL/GenBank/DDBJ whole genome shotgun (WGS) entry which is preliminary data.</text>
</comment>